<dbReference type="PANTHER" id="PTHR43757:SF14">
    <property type="entry name" value="GLYCINE CLEAVAGE T-PROTEIN FAMILY"/>
    <property type="match status" value="1"/>
</dbReference>
<feature type="domain" description="GCVT N-terminal" evidence="1">
    <location>
        <begin position="16"/>
        <end position="131"/>
    </location>
</feature>
<feature type="non-terminal residue" evidence="2">
    <location>
        <position position="143"/>
    </location>
</feature>
<comment type="caution">
    <text evidence="2">The sequence shown here is derived from an EMBL/GenBank/DDBJ whole genome shotgun (WGS) entry which is preliminary data.</text>
</comment>
<proteinExistence type="predicted"/>
<dbReference type="InterPro" id="IPR028896">
    <property type="entry name" value="GcvT/YgfZ/DmdA"/>
</dbReference>
<accession>X1IR76</accession>
<dbReference type="InterPro" id="IPR006222">
    <property type="entry name" value="GCVT_N"/>
</dbReference>
<organism evidence="2">
    <name type="scientific">marine sediment metagenome</name>
    <dbReference type="NCBI Taxonomy" id="412755"/>
    <lineage>
        <taxon>unclassified sequences</taxon>
        <taxon>metagenomes</taxon>
        <taxon>ecological metagenomes</taxon>
    </lineage>
</organism>
<dbReference type="PANTHER" id="PTHR43757">
    <property type="entry name" value="AMINOMETHYLTRANSFERASE"/>
    <property type="match status" value="1"/>
</dbReference>
<protein>
    <recommendedName>
        <fullName evidence="1">GCVT N-terminal domain-containing protein</fullName>
    </recommendedName>
</protein>
<dbReference type="EMBL" id="BARU01037075">
    <property type="protein sequence ID" value="GAH84222.1"/>
    <property type="molecule type" value="Genomic_DNA"/>
</dbReference>
<name>X1IR76_9ZZZZ</name>
<dbReference type="Pfam" id="PF01571">
    <property type="entry name" value="GCV_T"/>
    <property type="match status" value="1"/>
</dbReference>
<sequence length="143" mass="15923">MIDQVQFTYFQHEEPGYLRISGPDRLAFLQRQTTNDIGLLSIDHPLITVLTSPTGRILDVLWIIDEGDETYGLLTLPGQGDKTAEFLTSRIFFMDKVSIENSSDDLLQIDLLGDGTSDLLQELGVPHDLGENHLISVNLAEVP</sequence>
<dbReference type="Gene3D" id="3.30.1360.120">
    <property type="entry name" value="Probable tRNA modification gtpase trme, domain 1"/>
    <property type="match status" value="1"/>
</dbReference>
<evidence type="ECO:0000259" key="1">
    <source>
        <dbReference type="Pfam" id="PF01571"/>
    </source>
</evidence>
<dbReference type="GO" id="GO:0005739">
    <property type="term" value="C:mitochondrion"/>
    <property type="evidence" value="ECO:0007669"/>
    <property type="project" value="TreeGrafter"/>
</dbReference>
<dbReference type="SUPFAM" id="SSF103025">
    <property type="entry name" value="Folate-binding domain"/>
    <property type="match status" value="1"/>
</dbReference>
<gene>
    <name evidence="2" type="ORF">S03H2_57821</name>
</gene>
<reference evidence="2" key="1">
    <citation type="journal article" date="2014" name="Front. Microbiol.">
        <title>High frequency of phylogenetically diverse reductive dehalogenase-homologous genes in deep subseafloor sedimentary metagenomes.</title>
        <authorList>
            <person name="Kawai M."/>
            <person name="Futagami T."/>
            <person name="Toyoda A."/>
            <person name="Takaki Y."/>
            <person name="Nishi S."/>
            <person name="Hori S."/>
            <person name="Arai W."/>
            <person name="Tsubouchi T."/>
            <person name="Morono Y."/>
            <person name="Uchiyama I."/>
            <person name="Ito T."/>
            <person name="Fujiyama A."/>
            <person name="Inagaki F."/>
            <person name="Takami H."/>
        </authorList>
    </citation>
    <scope>NUCLEOTIDE SEQUENCE</scope>
    <source>
        <strain evidence="2">Expedition CK06-06</strain>
    </source>
</reference>
<dbReference type="InterPro" id="IPR027266">
    <property type="entry name" value="TrmE/GcvT-like"/>
</dbReference>
<evidence type="ECO:0000313" key="2">
    <source>
        <dbReference type="EMBL" id="GAH84222.1"/>
    </source>
</evidence>
<dbReference type="AlphaFoldDB" id="X1IR76"/>